<organism evidence="8 9">
    <name type="scientific">Reinekea marinisedimentorum</name>
    <dbReference type="NCBI Taxonomy" id="230495"/>
    <lineage>
        <taxon>Bacteria</taxon>
        <taxon>Pseudomonadati</taxon>
        <taxon>Pseudomonadota</taxon>
        <taxon>Gammaproteobacteria</taxon>
        <taxon>Oceanospirillales</taxon>
        <taxon>Saccharospirillaceae</taxon>
        <taxon>Reinekea</taxon>
    </lineage>
</organism>
<keyword evidence="2" id="KW-1003">Cell membrane</keyword>
<dbReference type="InterPro" id="IPR004960">
    <property type="entry name" value="LipA_acyltrans"/>
</dbReference>
<dbReference type="CDD" id="cd07984">
    <property type="entry name" value="LPLAT_LABLAT-like"/>
    <property type="match status" value="1"/>
</dbReference>
<dbReference type="EMBL" id="SLZR01000028">
    <property type="protein sequence ID" value="TCS35924.1"/>
    <property type="molecule type" value="Genomic_DNA"/>
</dbReference>
<evidence type="ECO:0000256" key="2">
    <source>
        <dbReference type="ARBA" id="ARBA00022475"/>
    </source>
</evidence>
<dbReference type="Pfam" id="PF03279">
    <property type="entry name" value="Lip_A_acyltrans"/>
    <property type="match status" value="1"/>
</dbReference>
<evidence type="ECO:0000313" key="8">
    <source>
        <dbReference type="EMBL" id="TCS35924.1"/>
    </source>
</evidence>
<evidence type="ECO:0000256" key="5">
    <source>
        <dbReference type="ARBA" id="ARBA00023136"/>
    </source>
</evidence>
<reference evidence="8 9" key="1">
    <citation type="submission" date="2019-03" db="EMBL/GenBank/DDBJ databases">
        <title>Genomic Encyclopedia of Archaeal and Bacterial Type Strains, Phase II (KMG-II): from individual species to whole genera.</title>
        <authorList>
            <person name="Goeker M."/>
        </authorList>
    </citation>
    <scope>NUCLEOTIDE SEQUENCE [LARGE SCALE GENOMIC DNA]</scope>
    <source>
        <strain evidence="8 9">DSM 15388</strain>
    </source>
</reference>
<comment type="subcellular location">
    <subcellularLocation>
        <location evidence="1">Cell inner membrane</location>
    </subcellularLocation>
</comment>
<dbReference type="AlphaFoldDB" id="A0A4R3HTA1"/>
<sequence length="319" mass="36568">MRSAKTKPKFSKNQKDSRVTEIYRYSDFLAPKFWSTWLAIAGLHIIAWLPWRLKIGFAHLLCAVIKRFAKSRYNTVVANIRACFSDLPADEQARLIEDALFANAFGLIETAHAWVRGINGLEIEIKGWENYQAAKQDGRGILVFTCHFSMLDLGAAMLGSEIPVGTIYRKHDNPLFNYFMTRSREQFVEYTVARKDIKAMIRHLRAGDNLAYLPDQDFGPKRSVFVPFFGVPAATIPMTSQLAEAGNAIVLPISAYRVGKSPKYVMTIHPLMNIPTDDHIADTHTWVNWLEDCVREHPEQYLWFHKRFKTRPEGEPSVY</sequence>
<evidence type="ECO:0000256" key="3">
    <source>
        <dbReference type="ARBA" id="ARBA00022519"/>
    </source>
</evidence>
<keyword evidence="9" id="KW-1185">Reference proteome</keyword>
<keyword evidence="6" id="KW-0012">Acyltransferase</keyword>
<evidence type="ECO:0000313" key="9">
    <source>
        <dbReference type="Proteomes" id="UP000295793"/>
    </source>
</evidence>
<dbReference type="GO" id="GO:0005886">
    <property type="term" value="C:plasma membrane"/>
    <property type="evidence" value="ECO:0007669"/>
    <property type="project" value="UniProtKB-SubCell"/>
</dbReference>
<dbReference type="OrthoDB" id="9803456at2"/>
<proteinExistence type="predicted"/>
<dbReference type="GO" id="GO:0016746">
    <property type="term" value="F:acyltransferase activity"/>
    <property type="evidence" value="ECO:0007669"/>
    <property type="project" value="UniProtKB-KW"/>
</dbReference>
<dbReference type="RefSeq" id="WP_132704059.1">
    <property type="nucleotide sequence ID" value="NZ_SLZR01000028.1"/>
</dbReference>
<name>A0A4R3HTA1_9GAMM</name>
<keyword evidence="7" id="KW-0812">Transmembrane</keyword>
<evidence type="ECO:0000256" key="7">
    <source>
        <dbReference type="SAM" id="Phobius"/>
    </source>
</evidence>
<comment type="caution">
    <text evidence="8">The sequence shown here is derived from an EMBL/GenBank/DDBJ whole genome shotgun (WGS) entry which is preliminary data.</text>
</comment>
<evidence type="ECO:0000256" key="1">
    <source>
        <dbReference type="ARBA" id="ARBA00004533"/>
    </source>
</evidence>
<keyword evidence="5 7" id="KW-0472">Membrane</keyword>
<evidence type="ECO:0000256" key="6">
    <source>
        <dbReference type="ARBA" id="ARBA00023315"/>
    </source>
</evidence>
<evidence type="ECO:0000256" key="4">
    <source>
        <dbReference type="ARBA" id="ARBA00022679"/>
    </source>
</evidence>
<feature type="transmembrane region" description="Helical" evidence="7">
    <location>
        <begin position="33"/>
        <end position="51"/>
    </location>
</feature>
<accession>A0A4R3HTA1</accession>
<keyword evidence="7" id="KW-1133">Transmembrane helix</keyword>
<dbReference type="PIRSF" id="PIRSF026649">
    <property type="entry name" value="MsbB"/>
    <property type="match status" value="1"/>
</dbReference>
<gene>
    <name evidence="8" type="ORF">BCF53_12813</name>
</gene>
<keyword evidence="3" id="KW-0997">Cell inner membrane</keyword>
<protein>
    <submittedName>
        <fullName evidence="8">KDO2-lipid IV(A) lauroyltransferase</fullName>
    </submittedName>
</protein>
<dbReference type="GO" id="GO:0009247">
    <property type="term" value="P:glycolipid biosynthetic process"/>
    <property type="evidence" value="ECO:0007669"/>
    <property type="project" value="UniProtKB-ARBA"/>
</dbReference>
<dbReference type="Proteomes" id="UP000295793">
    <property type="component" value="Unassembled WGS sequence"/>
</dbReference>
<dbReference type="PANTHER" id="PTHR30606:SF9">
    <property type="entry name" value="LIPID A BIOSYNTHESIS LAUROYLTRANSFERASE"/>
    <property type="match status" value="1"/>
</dbReference>
<keyword evidence="4 8" id="KW-0808">Transferase</keyword>
<dbReference type="PANTHER" id="PTHR30606">
    <property type="entry name" value="LIPID A BIOSYNTHESIS LAUROYL ACYLTRANSFERASE"/>
    <property type="match status" value="1"/>
</dbReference>